<reference evidence="2 3" key="1">
    <citation type="submission" date="2016-10" db="EMBL/GenBank/DDBJ databases">
        <authorList>
            <person name="de Groot N.N."/>
        </authorList>
    </citation>
    <scope>NUCLEOTIDE SEQUENCE [LARGE SCALE GENOMIC DNA]</scope>
    <source>
        <strain evidence="2 3">CGMCC 1.6291</strain>
    </source>
</reference>
<feature type="binding site" evidence="1">
    <location>
        <position position="36"/>
    </location>
    <ligand>
        <name>Mg(2+)</name>
        <dbReference type="ChEBI" id="CHEBI:18420"/>
        <label>1</label>
    </ligand>
</feature>
<name>A0A1H8QTI3_9GAMM</name>
<dbReference type="OrthoDB" id="9798107at2"/>
<dbReference type="Pfam" id="PF03747">
    <property type="entry name" value="ADP_ribosyl_GH"/>
    <property type="match status" value="1"/>
</dbReference>
<feature type="binding site" evidence="1">
    <location>
        <position position="208"/>
    </location>
    <ligand>
        <name>Mg(2+)</name>
        <dbReference type="ChEBI" id="CHEBI:18420"/>
        <label>1</label>
    </ligand>
</feature>
<dbReference type="PANTHER" id="PTHR16222">
    <property type="entry name" value="ADP-RIBOSYLGLYCOHYDROLASE"/>
    <property type="match status" value="1"/>
</dbReference>
<evidence type="ECO:0000256" key="1">
    <source>
        <dbReference type="PIRSR" id="PIRSR605502-1"/>
    </source>
</evidence>
<evidence type="ECO:0000313" key="3">
    <source>
        <dbReference type="Proteomes" id="UP000199657"/>
    </source>
</evidence>
<keyword evidence="1" id="KW-0460">Magnesium</keyword>
<feature type="binding site" evidence="1">
    <location>
        <position position="211"/>
    </location>
    <ligand>
        <name>Mg(2+)</name>
        <dbReference type="ChEBI" id="CHEBI:18420"/>
        <label>1</label>
    </ligand>
</feature>
<accession>A0A1H8QTI3</accession>
<keyword evidence="3" id="KW-1185">Reference proteome</keyword>
<dbReference type="InterPro" id="IPR050792">
    <property type="entry name" value="ADP-ribosylglycohydrolase"/>
</dbReference>
<dbReference type="GO" id="GO:0046872">
    <property type="term" value="F:metal ion binding"/>
    <property type="evidence" value="ECO:0007669"/>
    <property type="project" value="UniProtKB-KW"/>
</dbReference>
<evidence type="ECO:0000313" key="2">
    <source>
        <dbReference type="EMBL" id="SEO57530.1"/>
    </source>
</evidence>
<dbReference type="Proteomes" id="UP000199657">
    <property type="component" value="Unassembled WGS sequence"/>
</dbReference>
<dbReference type="GO" id="GO:0016787">
    <property type="term" value="F:hydrolase activity"/>
    <property type="evidence" value="ECO:0007669"/>
    <property type="project" value="UniProtKB-KW"/>
</dbReference>
<sequence>MLGAITGDVIGSVYEHWPVKRTDFPLFHHECAFTDDTVLTVAIADALLDDESYASAMRRWARRFPTRGYGIRFARWFMSADAEPYNSFGNGSAMRVSPIAWWFSDEATVLEQAERSAACTHDHEEGVRGARATALAIFLARTGATQDEIRSRVAEESGYALDRSLDAIRPEYGFDVTCQGSVPEALIAFLEADSVEGAVRNAISLGGDADTQAAIAGSIAEAAWGVPDTMAQTVLKKLPDDMKDVIARFRGEVALRA</sequence>
<dbReference type="InterPro" id="IPR005502">
    <property type="entry name" value="Ribosyl_crysJ1"/>
</dbReference>
<proteinExistence type="predicted"/>
<keyword evidence="2" id="KW-0378">Hydrolase</keyword>
<feature type="binding site" evidence="1">
    <location>
        <position position="210"/>
    </location>
    <ligand>
        <name>Mg(2+)</name>
        <dbReference type="ChEBI" id="CHEBI:18420"/>
        <label>1</label>
    </ligand>
</feature>
<feature type="binding site" evidence="1">
    <location>
        <position position="34"/>
    </location>
    <ligand>
        <name>Mg(2+)</name>
        <dbReference type="ChEBI" id="CHEBI:18420"/>
        <label>1</label>
    </ligand>
</feature>
<dbReference type="STRING" id="406100.SAMN04488052_101779"/>
<dbReference type="EMBL" id="FOEG01000001">
    <property type="protein sequence ID" value="SEO57530.1"/>
    <property type="molecule type" value="Genomic_DNA"/>
</dbReference>
<dbReference type="PANTHER" id="PTHR16222:SF12">
    <property type="entry name" value="ADP-RIBOSYLGLYCOHYDROLASE-RELATED"/>
    <property type="match status" value="1"/>
</dbReference>
<dbReference type="Gene3D" id="1.10.4080.10">
    <property type="entry name" value="ADP-ribosylation/Crystallin J1"/>
    <property type="match status" value="1"/>
</dbReference>
<feature type="binding site" evidence="1">
    <location>
        <position position="35"/>
    </location>
    <ligand>
        <name>Mg(2+)</name>
        <dbReference type="ChEBI" id="CHEBI:18420"/>
        <label>1</label>
    </ligand>
</feature>
<dbReference type="InterPro" id="IPR036705">
    <property type="entry name" value="Ribosyl_crysJ1_sf"/>
</dbReference>
<keyword evidence="1" id="KW-0479">Metal-binding</keyword>
<dbReference type="RefSeq" id="WP_091640064.1">
    <property type="nucleotide sequence ID" value="NZ_FOEG01000001.1"/>
</dbReference>
<dbReference type="SUPFAM" id="SSF101478">
    <property type="entry name" value="ADP-ribosylglycohydrolase"/>
    <property type="match status" value="1"/>
</dbReference>
<dbReference type="AlphaFoldDB" id="A0A1H8QTI3"/>
<organism evidence="2 3">
    <name type="scientific">Aquisalimonas asiatica</name>
    <dbReference type="NCBI Taxonomy" id="406100"/>
    <lineage>
        <taxon>Bacteria</taxon>
        <taxon>Pseudomonadati</taxon>
        <taxon>Pseudomonadota</taxon>
        <taxon>Gammaproteobacteria</taxon>
        <taxon>Chromatiales</taxon>
        <taxon>Ectothiorhodospiraceae</taxon>
        <taxon>Aquisalimonas</taxon>
    </lineage>
</organism>
<protein>
    <submittedName>
        <fullName evidence="2">ADP-ribosylglycohydrolase</fullName>
    </submittedName>
</protein>
<gene>
    <name evidence="2" type="ORF">SAMN04488052_101779</name>
</gene>
<comment type="cofactor">
    <cofactor evidence="1">
        <name>Mg(2+)</name>
        <dbReference type="ChEBI" id="CHEBI:18420"/>
    </cofactor>
    <text evidence="1">Binds 2 magnesium ions per subunit.</text>
</comment>